<dbReference type="Proteomes" id="UP000256964">
    <property type="component" value="Unassembled WGS sequence"/>
</dbReference>
<dbReference type="EMBL" id="KZ857722">
    <property type="protein sequence ID" value="RDX39603.1"/>
    <property type="molecule type" value="Genomic_DNA"/>
</dbReference>
<accession>A0A371CH60</accession>
<gene>
    <name evidence="2" type="ORF">OH76DRAFT_1413438</name>
</gene>
<evidence type="ECO:0000313" key="3">
    <source>
        <dbReference type="Proteomes" id="UP000256964"/>
    </source>
</evidence>
<feature type="region of interest" description="Disordered" evidence="1">
    <location>
        <begin position="221"/>
        <end position="240"/>
    </location>
</feature>
<proteinExistence type="predicted"/>
<feature type="compositionally biased region" description="Polar residues" evidence="1">
    <location>
        <begin position="228"/>
        <end position="240"/>
    </location>
</feature>
<sequence length="282" mass="31430">MTRTSTRGRLLFHSESPAKPVRSSSHKAALDPHAVLFELKRPVLVFIPHPSQLSPPSAAKLSKADLDDPRGSVRKLITELLVFASGVKGARMCWEVTLFRDQIVLRYLVILIGWPPDVPFQDFSKRGAPSFAQMRELITLMQAGKLYFAKATSAQLRVARMDASGISPSALYREALPLPNLCRRDMGSRKPRYDDEGNVRAPRRVCEGPKSAKMIEDAEDTVAADMQPSRSSGPRPQMRNQFGHLECDENGGWREVGHHYCNIASADVEDSEDPISEFTDDE</sequence>
<keyword evidence="3" id="KW-1185">Reference proteome</keyword>
<evidence type="ECO:0000313" key="2">
    <source>
        <dbReference type="EMBL" id="RDX39603.1"/>
    </source>
</evidence>
<dbReference type="OrthoDB" id="2758485at2759"/>
<feature type="non-terminal residue" evidence="2">
    <location>
        <position position="282"/>
    </location>
</feature>
<organism evidence="2 3">
    <name type="scientific">Lentinus brumalis</name>
    <dbReference type="NCBI Taxonomy" id="2498619"/>
    <lineage>
        <taxon>Eukaryota</taxon>
        <taxon>Fungi</taxon>
        <taxon>Dikarya</taxon>
        <taxon>Basidiomycota</taxon>
        <taxon>Agaricomycotina</taxon>
        <taxon>Agaricomycetes</taxon>
        <taxon>Polyporales</taxon>
        <taxon>Polyporaceae</taxon>
        <taxon>Lentinus</taxon>
    </lineage>
</organism>
<protein>
    <submittedName>
        <fullName evidence="2">Uncharacterized protein</fullName>
    </submittedName>
</protein>
<dbReference type="AlphaFoldDB" id="A0A371CH60"/>
<evidence type="ECO:0000256" key="1">
    <source>
        <dbReference type="SAM" id="MobiDB-lite"/>
    </source>
</evidence>
<name>A0A371CH60_9APHY</name>
<reference evidence="2 3" key="1">
    <citation type="journal article" date="2018" name="Biotechnol. Biofuels">
        <title>Integrative visual omics of the white-rot fungus Polyporus brumalis exposes the biotechnological potential of its oxidative enzymes for delignifying raw plant biomass.</title>
        <authorList>
            <person name="Miyauchi S."/>
            <person name="Rancon A."/>
            <person name="Drula E."/>
            <person name="Hage H."/>
            <person name="Chaduli D."/>
            <person name="Favel A."/>
            <person name="Grisel S."/>
            <person name="Henrissat B."/>
            <person name="Herpoel-Gimbert I."/>
            <person name="Ruiz-Duenas F.J."/>
            <person name="Chevret D."/>
            <person name="Hainaut M."/>
            <person name="Lin J."/>
            <person name="Wang M."/>
            <person name="Pangilinan J."/>
            <person name="Lipzen A."/>
            <person name="Lesage-Meessen L."/>
            <person name="Navarro D."/>
            <person name="Riley R."/>
            <person name="Grigoriev I.V."/>
            <person name="Zhou S."/>
            <person name="Raouche S."/>
            <person name="Rosso M.N."/>
        </authorList>
    </citation>
    <scope>NUCLEOTIDE SEQUENCE [LARGE SCALE GENOMIC DNA]</scope>
    <source>
        <strain evidence="2 3">BRFM 1820</strain>
    </source>
</reference>